<keyword evidence="3" id="KW-0597">Phosphoprotein</keyword>
<feature type="region of interest" description="Disordered" evidence="4">
    <location>
        <begin position="1"/>
        <end position="30"/>
    </location>
</feature>
<dbReference type="SUPFAM" id="SSF56801">
    <property type="entry name" value="Acetyl-CoA synthetase-like"/>
    <property type="match status" value="1"/>
</dbReference>
<dbReference type="Pfam" id="PF00550">
    <property type="entry name" value="PP-binding"/>
    <property type="match status" value="1"/>
</dbReference>
<evidence type="ECO:0000313" key="7">
    <source>
        <dbReference type="Proteomes" id="UP000199758"/>
    </source>
</evidence>
<dbReference type="Pfam" id="PF13193">
    <property type="entry name" value="AMP-binding_C"/>
    <property type="match status" value="1"/>
</dbReference>
<name>A0A1M5PBA8_9GAMM</name>
<dbReference type="GO" id="GO:0005829">
    <property type="term" value="C:cytosol"/>
    <property type="evidence" value="ECO:0007669"/>
    <property type="project" value="TreeGrafter"/>
</dbReference>
<feature type="domain" description="Carrier" evidence="5">
    <location>
        <begin position="999"/>
        <end position="1074"/>
    </location>
</feature>
<dbReference type="InterPro" id="IPR025110">
    <property type="entry name" value="AMP-bd_C"/>
</dbReference>
<keyword evidence="7" id="KW-1185">Reference proteome</keyword>
<dbReference type="Gene3D" id="3.30.300.30">
    <property type="match status" value="1"/>
</dbReference>
<dbReference type="InterPro" id="IPR001031">
    <property type="entry name" value="Thioesterase"/>
</dbReference>
<dbReference type="FunFam" id="3.40.50.12780:FF:000012">
    <property type="entry name" value="Non-ribosomal peptide synthetase"/>
    <property type="match status" value="1"/>
</dbReference>
<evidence type="ECO:0000256" key="1">
    <source>
        <dbReference type="ARBA" id="ARBA00001957"/>
    </source>
</evidence>
<reference evidence="6 7" key="1">
    <citation type="submission" date="2016-11" db="EMBL/GenBank/DDBJ databases">
        <authorList>
            <person name="Jaros S."/>
            <person name="Januszkiewicz K."/>
            <person name="Wedrychowicz H."/>
        </authorList>
    </citation>
    <scope>NUCLEOTIDE SEQUENCE [LARGE SCALE GENOMIC DNA]</scope>
    <source>
        <strain evidence="6 7">CGMCC 1.7049</strain>
    </source>
</reference>
<dbReference type="EMBL" id="FQWZ01000004">
    <property type="protein sequence ID" value="SHG98739.1"/>
    <property type="molecule type" value="Genomic_DNA"/>
</dbReference>
<dbReference type="Pfam" id="PF00501">
    <property type="entry name" value="AMP-binding"/>
    <property type="match status" value="1"/>
</dbReference>
<comment type="cofactor">
    <cofactor evidence="1">
        <name>pantetheine 4'-phosphate</name>
        <dbReference type="ChEBI" id="CHEBI:47942"/>
    </cofactor>
</comment>
<gene>
    <name evidence="6" type="ORF">SAMN04488068_2121</name>
</gene>
<dbReference type="Gene3D" id="3.30.559.10">
    <property type="entry name" value="Chloramphenicol acetyltransferase-like domain"/>
    <property type="match status" value="1"/>
</dbReference>
<dbReference type="PROSITE" id="PS50075">
    <property type="entry name" value="CARRIER"/>
    <property type="match status" value="1"/>
</dbReference>
<dbReference type="InterPro" id="IPR009081">
    <property type="entry name" value="PP-bd_ACP"/>
</dbReference>
<dbReference type="PANTHER" id="PTHR45527">
    <property type="entry name" value="NONRIBOSOMAL PEPTIDE SYNTHETASE"/>
    <property type="match status" value="1"/>
</dbReference>
<dbReference type="PROSITE" id="PS00455">
    <property type="entry name" value="AMP_BINDING"/>
    <property type="match status" value="1"/>
</dbReference>
<dbReference type="InterPro" id="IPR036736">
    <property type="entry name" value="ACP-like_sf"/>
</dbReference>
<evidence type="ECO:0000259" key="5">
    <source>
        <dbReference type="PROSITE" id="PS50075"/>
    </source>
</evidence>
<dbReference type="Gene3D" id="3.40.50.1820">
    <property type="entry name" value="alpha/beta hydrolase"/>
    <property type="match status" value="1"/>
</dbReference>
<dbReference type="Gene3D" id="2.30.38.10">
    <property type="entry name" value="Luciferase, Domain 3"/>
    <property type="match status" value="1"/>
</dbReference>
<dbReference type="Gene3D" id="3.30.559.30">
    <property type="entry name" value="Nonribosomal peptide synthetase, condensation domain"/>
    <property type="match status" value="1"/>
</dbReference>
<evidence type="ECO:0000256" key="2">
    <source>
        <dbReference type="ARBA" id="ARBA00022450"/>
    </source>
</evidence>
<dbReference type="SMART" id="SM00823">
    <property type="entry name" value="PKS_PP"/>
    <property type="match status" value="1"/>
</dbReference>
<evidence type="ECO:0000313" key="6">
    <source>
        <dbReference type="EMBL" id="SHG98739.1"/>
    </source>
</evidence>
<dbReference type="InterPro" id="IPR001242">
    <property type="entry name" value="Condensation_dom"/>
</dbReference>
<dbReference type="NCBIfam" id="TIGR01733">
    <property type="entry name" value="AA-adenyl-dom"/>
    <property type="match status" value="1"/>
</dbReference>
<evidence type="ECO:0000256" key="4">
    <source>
        <dbReference type="SAM" id="MobiDB-lite"/>
    </source>
</evidence>
<dbReference type="InterPro" id="IPR020806">
    <property type="entry name" value="PKS_PP-bd"/>
</dbReference>
<dbReference type="FunFam" id="3.40.50.980:FF:000001">
    <property type="entry name" value="Non-ribosomal peptide synthetase"/>
    <property type="match status" value="1"/>
</dbReference>
<dbReference type="PROSITE" id="PS00012">
    <property type="entry name" value="PHOSPHOPANTETHEINE"/>
    <property type="match status" value="1"/>
</dbReference>
<dbReference type="InterPro" id="IPR000873">
    <property type="entry name" value="AMP-dep_synth/lig_dom"/>
</dbReference>
<dbReference type="InterPro" id="IPR006162">
    <property type="entry name" value="Ppantetheine_attach_site"/>
</dbReference>
<dbReference type="InterPro" id="IPR029058">
    <property type="entry name" value="AB_hydrolase_fold"/>
</dbReference>
<protein>
    <submittedName>
        <fullName evidence="6">Amino acid adenylation domain-containing protein</fullName>
    </submittedName>
</protein>
<evidence type="ECO:0000256" key="3">
    <source>
        <dbReference type="ARBA" id="ARBA00022553"/>
    </source>
</evidence>
<dbReference type="Gene3D" id="3.40.50.980">
    <property type="match status" value="2"/>
</dbReference>
<dbReference type="Pfam" id="PF00668">
    <property type="entry name" value="Condensation"/>
    <property type="match status" value="1"/>
</dbReference>
<dbReference type="STRING" id="490188.SAMN04488068_2121"/>
<dbReference type="InterPro" id="IPR020845">
    <property type="entry name" value="AMP-binding_CS"/>
</dbReference>
<dbReference type="GO" id="GO:0031177">
    <property type="term" value="F:phosphopantetheine binding"/>
    <property type="evidence" value="ECO:0007669"/>
    <property type="project" value="InterPro"/>
</dbReference>
<feature type="compositionally biased region" description="Polar residues" evidence="4">
    <location>
        <begin position="1"/>
        <end position="12"/>
    </location>
</feature>
<proteinExistence type="predicted"/>
<keyword evidence="2" id="KW-0596">Phosphopantetheine</keyword>
<dbReference type="Gene3D" id="1.10.1200.10">
    <property type="entry name" value="ACP-like"/>
    <property type="match status" value="1"/>
</dbReference>
<dbReference type="RefSeq" id="WP_175550166.1">
    <property type="nucleotide sequence ID" value="NZ_FQWZ01000004.1"/>
</dbReference>
<accession>A0A1M5PBA8</accession>
<dbReference type="Pfam" id="PF00975">
    <property type="entry name" value="Thioesterase"/>
    <property type="match status" value="1"/>
</dbReference>
<dbReference type="SUPFAM" id="SSF52777">
    <property type="entry name" value="CoA-dependent acyltransferases"/>
    <property type="match status" value="2"/>
</dbReference>
<dbReference type="SUPFAM" id="SSF47336">
    <property type="entry name" value="ACP-like"/>
    <property type="match status" value="1"/>
</dbReference>
<organism evidence="6 7">
    <name type="scientific">Hydrocarboniphaga daqingensis</name>
    <dbReference type="NCBI Taxonomy" id="490188"/>
    <lineage>
        <taxon>Bacteria</taxon>
        <taxon>Pseudomonadati</taxon>
        <taxon>Pseudomonadota</taxon>
        <taxon>Gammaproteobacteria</taxon>
        <taxon>Nevskiales</taxon>
        <taxon>Nevskiaceae</taxon>
        <taxon>Hydrocarboniphaga</taxon>
    </lineage>
</organism>
<dbReference type="GO" id="GO:0047527">
    <property type="term" value="F:2,3-dihydroxybenzoate-serine ligase activity"/>
    <property type="evidence" value="ECO:0007669"/>
    <property type="project" value="TreeGrafter"/>
</dbReference>
<dbReference type="InterPro" id="IPR045851">
    <property type="entry name" value="AMP-bd_C_sf"/>
</dbReference>
<dbReference type="CDD" id="cd12116">
    <property type="entry name" value="A_NRPS_Ta1_like"/>
    <property type="match status" value="1"/>
</dbReference>
<feature type="region of interest" description="Disordered" evidence="4">
    <location>
        <begin position="976"/>
        <end position="995"/>
    </location>
</feature>
<dbReference type="InterPro" id="IPR023213">
    <property type="entry name" value="CAT-like_dom_sf"/>
</dbReference>
<dbReference type="PANTHER" id="PTHR45527:SF1">
    <property type="entry name" value="FATTY ACID SYNTHASE"/>
    <property type="match status" value="1"/>
</dbReference>
<dbReference type="GO" id="GO:0043041">
    <property type="term" value="P:amino acid activation for nonribosomal peptide biosynthetic process"/>
    <property type="evidence" value="ECO:0007669"/>
    <property type="project" value="TreeGrafter"/>
</dbReference>
<dbReference type="Proteomes" id="UP000199758">
    <property type="component" value="Unassembled WGS sequence"/>
</dbReference>
<dbReference type="GO" id="GO:0009366">
    <property type="term" value="C:enterobactin synthetase complex"/>
    <property type="evidence" value="ECO:0007669"/>
    <property type="project" value="TreeGrafter"/>
</dbReference>
<sequence length="1360" mass="149594">MLSSRLTSNHGRNTAAAFPTDPSRATEPQTACTVEQQRLWLLDRIEPGNAALNLSALWRVVGGLPNAHLQRAFELIIERHAPLRCRFVEDDGMPVAVLMPPSTFHVPELDLSGLNDDDAETELQRIAQIDARTSFDLSVAPLIRVTQLRMPQSASIVMLTVHQLVCDRRSLGLLATELHSVCLSLSQRQAPCLPLLHRSYLDASVEGLTSDDEGLLGRDEAYWLRKLEGFTRCELRSDHPRAAVQSTRHGLRRLMLDLDQAQTLRACSQTWNCGLYASALSSLLVLLHRHTGDTDITIATEYAGRPVAELSDLIGAFARPLLLRVDLDGDPDFFCLLQRVSEQLGDGLRHASTRIDRLTERLQPQRDPSRNTLYSIRFHLDRLVPDALQSTELLLESLPACTGGTFDDLDFSLIEYASGWQLRCQYNAELYDAHRIEALLAHWQRVLHAVCEDSTLPLSKIPMQSSAERHALLLQADAGPTLYPSHMTVLQLIDLQTQRRAQATAVSCDGHSLTYAELSAAANRLANELRARGIGRGSRVGVCIERSTDLLIALLGVMKAGGAYVPLDPAYPAERLAQIIEDAGPMAVLTQQHLRARVPVADAALILVDAAASGFALRDTALLHRMPDANDVAYVIFTSGSTGRPKGVQIQHRALCNLLCAMRDQPGVGFDDRWLAVTTVSFDIATMELLLPLTVGALLIIARETDTADGLALSQLLTQERVTVMQATPVTWQLLLAAGWQPSAELKMLCGGEALPRPLADRLLANGGELWNLYGPTETTIWSSALRVRAGTGPVPLGPPIANTQFYVLDANGQLAPQGAPGELYIGGDGLALGYLNRPGLTRERFVGDRLGLEPRRRLYRTGDCVRRRADGTLDFLGRNDQQIKLRGFRIELGEIEAALRLSPHVVECVVVVDNGNPDVAALRAYLVMTTGMPASAAGFAASVRDQLRPLLPAYMIPSTIVALQRLPRMPNGKIDRQALPMPTTEPTAPARAATVEEPVCERQQQRLSMVWSAVLQAPVSDIHANFFEIGGHSLLAVRLIARIEAEFGRRLSLTAVFQHPTIAAQLLLLGEQDPRAYDFRQVLKLQANGSRAPLIAINNTGIYYALSKHLGRDQPFISLQLFDPTLPAASLPQSLEEIASGYVQLIGRVQSEGPYALLGWCVAGTLAFEIARQLVAAGHSVVQLSLFDTLAPGHLHGLPWHRVWLAEYAYRYQLIRADWRRVRGQPLAIRRFLAQRVVVKQLAQLWRGRAARRAPSALSAHGRVLSPEQYDQWLLNYLQAHADRYQPKPYAGSITLYRSASEPAGRFLDPAMGWGRHARDGVEVVAMDGDHFGVFQEPGVSRLAERIAADLDARMPSAH</sequence>
<dbReference type="InterPro" id="IPR010071">
    <property type="entry name" value="AA_adenyl_dom"/>
</dbReference>
<dbReference type="GO" id="GO:0009239">
    <property type="term" value="P:enterobactin biosynthetic process"/>
    <property type="evidence" value="ECO:0007669"/>
    <property type="project" value="TreeGrafter"/>
</dbReference>
<feature type="compositionally biased region" description="Low complexity" evidence="4">
    <location>
        <begin position="983"/>
        <end position="995"/>
    </location>
</feature>
<dbReference type="SUPFAM" id="SSF53474">
    <property type="entry name" value="alpha/beta-Hydrolases"/>
    <property type="match status" value="1"/>
</dbReference>